<sequence length="96" mass="10874">MYDADMEKRITRNVSELQPPEKALYESVLGEQLRENQQVIIQVMTVGEPQVDHFAATLPRTDLPAWCDVYDGLTDEDVAEVEAIALDRSDLSRRPA</sequence>
<keyword evidence="2" id="KW-1185">Reference proteome</keyword>
<dbReference type="KEGG" id="svp:Pan189_27860"/>
<protein>
    <submittedName>
        <fullName evidence="1">Uncharacterized protein</fullName>
    </submittedName>
</protein>
<proteinExistence type="predicted"/>
<dbReference type="EMBL" id="CP036268">
    <property type="protein sequence ID" value="QDT38393.1"/>
    <property type="molecule type" value="Genomic_DNA"/>
</dbReference>
<evidence type="ECO:0000313" key="1">
    <source>
        <dbReference type="EMBL" id="QDT38393.1"/>
    </source>
</evidence>
<dbReference type="AlphaFoldDB" id="A0A517R3I7"/>
<dbReference type="Proteomes" id="UP000317318">
    <property type="component" value="Chromosome"/>
</dbReference>
<accession>A0A517R3I7</accession>
<organism evidence="1 2">
    <name type="scientific">Stratiformator vulcanicus</name>
    <dbReference type="NCBI Taxonomy" id="2527980"/>
    <lineage>
        <taxon>Bacteria</taxon>
        <taxon>Pseudomonadati</taxon>
        <taxon>Planctomycetota</taxon>
        <taxon>Planctomycetia</taxon>
        <taxon>Planctomycetales</taxon>
        <taxon>Planctomycetaceae</taxon>
        <taxon>Stratiformator</taxon>
    </lineage>
</organism>
<evidence type="ECO:0000313" key="2">
    <source>
        <dbReference type="Proteomes" id="UP000317318"/>
    </source>
</evidence>
<name>A0A517R3I7_9PLAN</name>
<gene>
    <name evidence="1" type="ORF">Pan189_27860</name>
</gene>
<reference evidence="1 2" key="1">
    <citation type="submission" date="2019-02" db="EMBL/GenBank/DDBJ databases">
        <title>Deep-cultivation of Planctomycetes and their phenomic and genomic characterization uncovers novel biology.</title>
        <authorList>
            <person name="Wiegand S."/>
            <person name="Jogler M."/>
            <person name="Boedeker C."/>
            <person name="Pinto D."/>
            <person name="Vollmers J."/>
            <person name="Rivas-Marin E."/>
            <person name="Kohn T."/>
            <person name="Peeters S.H."/>
            <person name="Heuer A."/>
            <person name="Rast P."/>
            <person name="Oberbeckmann S."/>
            <person name="Bunk B."/>
            <person name="Jeske O."/>
            <person name="Meyerdierks A."/>
            <person name="Storesund J.E."/>
            <person name="Kallscheuer N."/>
            <person name="Luecker S."/>
            <person name="Lage O.M."/>
            <person name="Pohl T."/>
            <person name="Merkel B.J."/>
            <person name="Hornburger P."/>
            <person name="Mueller R.-W."/>
            <person name="Bruemmer F."/>
            <person name="Labrenz M."/>
            <person name="Spormann A.M."/>
            <person name="Op den Camp H."/>
            <person name="Overmann J."/>
            <person name="Amann R."/>
            <person name="Jetten M.S.M."/>
            <person name="Mascher T."/>
            <person name="Medema M.H."/>
            <person name="Devos D.P."/>
            <person name="Kaster A.-K."/>
            <person name="Ovreas L."/>
            <person name="Rohde M."/>
            <person name="Galperin M.Y."/>
            <person name="Jogler C."/>
        </authorList>
    </citation>
    <scope>NUCLEOTIDE SEQUENCE [LARGE SCALE GENOMIC DNA]</scope>
    <source>
        <strain evidence="1 2">Pan189</strain>
    </source>
</reference>